<dbReference type="OrthoDB" id="1491885at2"/>
<keyword evidence="2" id="KW-1185">Reference proteome</keyword>
<protein>
    <submittedName>
        <fullName evidence="1">DUF4294 domain-containing protein</fullName>
    </submittedName>
</protein>
<dbReference type="InterPro" id="IPR025636">
    <property type="entry name" value="DUF4294"/>
</dbReference>
<comment type="caution">
    <text evidence="1">The sequence shown here is derived from an EMBL/GenBank/DDBJ whole genome shotgun (WGS) entry which is preliminary data.</text>
</comment>
<accession>A0A4Q1JQK7</accession>
<name>A0A4Q1JQK7_9BACT</name>
<dbReference type="Pfam" id="PF14127">
    <property type="entry name" value="DUF4294"/>
    <property type="match status" value="1"/>
</dbReference>
<dbReference type="RefSeq" id="WP_129252435.1">
    <property type="nucleotide sequence ID" value="NZ_SAXA01000001.1"/>
</dbReference>
<evidence type="ECO:0000313" key="2">
    <source>
        <dbReference type="Proteomes" id="UP000289703"/>
    </source>
</evidence>
<sequence>MHKQVHIYFILILSFIFCEHTNCFGQLVQDKKQRAVVVQDSNLHINLKEIKIKGHRRSKRKHYRSSRRYWRTVRNLQIVYPYAEMANQTINQLNEDLKQIHSKRERRKLIRQEYKGLMKAYKKPLMQLKISQGKLLMKLIDRETGSTSYYHLKELKGSTTAFFWQTIASMFGTSLKSEYEPEGQDWMIEEILERMKKGEIPPPRKLNLKLETEISGKNKK</sequence>
<proteinExistence type="predicted"/>
<dbReference type="EMBL" id="SAXA01000001">
    <property type="protein sequence ID" value="RXQ97693.1"/>
    <property type="molecule type" value="Genomic_DNA"/>
</dbReference>
<reference evidence="1 2" key="1">
    <citation type="submission" date="2019-01" db="EMBL/GenBank/DDBJ databases">
        <title>Ancylomarina salipaludis sp. nov., isolated from a salt marsh.</title>
        <authorList>
            <person name="Yoon J.-H."/>
        </authorList>
    </citation>
    <scope>NUCLEOTIDE SEQUENCE [LARGE SCALE GENOMIC DNA]</scope>
    <source>
        <strain evidence="1 2">SHSM-M15</strain>
    </source>
</reference>
<gene>
    <name evidence="1" type="ORF">EO244_02065</name>
</gene>
<dbReference type="AlphaFoldDB" id="A0A4Q1JQK7"/>
<dbReference type="Proteomes" id="UP000289703">
    <property type="component" value="Unassembled WGS sequence"/>
</dbReference>
<evidence type="ECO:0000313" key="1">
    <source>
        <dbReference type="EMBL" id="RXQ97693.1"/>
    </source>
</evidence>
<organism evidence="1 2">
    <name type="scientific">Ancylomarina salipaludis</name>
    <dbReference type="NCBI Taxonomy" id="2501299"/>
    <lineage>
        <taxon>Bacteria</taxon>
        <taxon>Pseudomonadati</taxon>
        <taxon>Bacteroidota</taxon>
        <taxon>Bacteroidia</taxon>
        <taxon>Marinilabiliales</taxon>
        <taxon>Marinifilaceae</taxon>
        <taxon>Ancylomarina</taxon>
    </lineage>
</organism>